<dbReference type="AlphaFoldDB" id="A0A3N1NS98"/>
<dbReference type="CDD" id="cd03801">
    <property type="entry name" value="GT4_PimA-like"/>
    <property type="match status" value="1"/>
</dbReference>
<dbReference type="PANTHER" id="PTHR12526:SF630">
    <property type="entry name" value="GLYCOSYLTRANSFERASE"/>
    <property type="match status" value="1"/>
</dbReference>
<feature type="domain" description="Glycosyl transferase family 1" evidence="1">
    <location>
        <begin position="180"/>
        <end position="347"/>
    </location>
</feature>
<comment type="caution">
    <text evidence="3">The sequence shown here is derived from an EMBL/GenBank/DDBJ whole genome shotgun (WGS) entry which is preliminary data.</text>
</comment>
<name>A0A3N1NS98_9GAMM</name>
<keyword evidence="4" id="KW-1185">Reference proteome</keyword>
<dbReference type="GO" id="GO:1901135">
    <property type="term" value="P:carbohydrate derivative metabolic process"/>
    <property type="evidence" value="ECO:0007669"/>
    <property type="project" value="UniProtKB-ARBA"/>
</dbReference>
<dbReference type="EMBL" id="RJUK01000003">
    <property type="protein sequence ID" value="ROQ18058.1"/>
    <property type="molecule type" value="Genomic_DNA"/>
</dbReference>
<dbReference type="OrthoDB" id="9055506at2"/>
<dbReference type="SUPFAM" id="SSF53756">
    <property type="entry name" value="UDP-Glycosyltransferase/glycogen phosphorylase"/>
    <property type="match status" value="1"/>
</dbReference>
<evidence type="ECO:0000313" key="3">
    <source>
        <dbReference type="EMBL" id="ROQ18058.1"/>
    </source>
</evidence>
<evidence type="ECO:0000313" key="4">
    <source>
        <dbReference type="Proteomes" id="UP000273643"/>
    </source>
</evidence>
<reference evidence="3 4" key="1">
    <citation type="submission" date="2018-11" db="EMBL/GenBank/DDBJ databases">
        <title>Genomic Encyclopedia of Type Strains, Phase IV (KMG-IV): sequencing the most valuable type-strain genomes for metagenomic binning, comparative biology and taxonomic classification.</title>
        <authorList>
            <person name="Goeker M."/>
        </authorList>
    </citation>
    <scope>NUCLEOTIDE SEQUENCE [LARGE SCALE GENOMIC DNA]</scope>
    <source>
        <strain evidence="3 4">DSM 16974</strain>
    </source>
</reference>
<accession>A0A3N1NS98</accession>
<dbReference type="Proteomes" id="UP000273643">
    <property type="component" value="Unassembled WGS sequence"/>
</dbReference>
<dbReference type="RefSeq" id="WP_123639379.1">
    <property type="nucleotide sequence ID" value="NZ_JBHYFO010000022.1"/>
</dbReference>
<organism evidence="3 4">
    <name type="scientific">Marinimicrobium koreense</name>
    <dbReference type="NCBI Taxonomy" id="306545"/>
    <lineage>
        <taxon>Bacteria</taxon>
        <taxon>Pseudomonadati</taxon>
        <taxon>Pseudomonadota</taxon>
        <taxon>Gammaproteobacteria</taxon>
        <taxon>Cellvibrionales</taxon>
        <taxon>Cellvibrionaceae</taxon>
        <taxon>Marinimicrobium</taxon>
    </lineage>
</organism>
<evidence type="ECO:0000259" key="1">
    <source>
        <dbReference type="Pfam" id="PF00534"/>
    </source>
</evidence>
<dbReference type="PANTHER" id="PTHR12526">
    <property type="entry name" value="GLYCOSYLTRANSFERASE"/>
    <property type="match status" value="1"/>
</dbReference>
<dbReference type="Pfam" id="PF00534">
    <property type="entry name" value="Glycos_transf_1"/>
    <property type="match status" value="1"/>
</dbReference>
<protein>
    <submittedName>
        <fullName evidence="3">Glycosyltransferase involved in cell wall biosynthesis</fullName>
    </submittedName>
</protein>
<evidence type="ECO:0000259" key="2">
    <source>
        <dbReference type="Pfam" id="PF13439"/>
    </source>
</evidence>
<feature type="domain" description="Glycosyltransferase subfamily 4-like N-terminal" evidence="2">
    <location>
        <begin position="17"/>
        <end position="174"/>
    </location>
</feature>
<dbReference type="Gene3D" id="3.40.50.2000">
    <property type="entry name" value="Glycogen Phosphorylase B"/>
    <property type="match status" value="2"/>
</dbReference>
<dbReference type="GO" id="GO:0016757">
    <property type="term" value="F:glycosyltransferase activity"/>
    <property type="evidence" value="ECO:0007669"/>
    <property type="project" value="InterPro"/>
</dbReference>
<proteinExistence type="predicted"/>
<dbReference type="InterPro" id="IPR028098">
    <property type="entry name" value="Glyco_trans_4-like_N"/>
</dbReference>
<dbReference type="InterPro" id="IPR001296">
    <property type="entry name" value="Glyco_trans_1"/>
</dbReference>
<dbReference type="Pfam" id="PF13439">
    <property type="entry name" value="Glyco_transf_4"/>
    <property type="match status" value="1"/>
</dbReference>
<gene>
    <name evidence="3" type="ORF">EDC38_3031</name>
</gene>
<sequence>MINQKPTILHAIDTTGPGGAETVFLDLAQHLAIEGYGTIAIIKGPGWVEDQLKSRNIPYLIVKPEGFLSLKYYWRLFQILREQQVALIQAHLLGSTLTYSLLSFIRRIPLVATIHGKVDVNPNERRVYLKNRIMRAGVDRLVAVSEDLAQYIEQRGLFHKDAIRIIYNGIQVDRYRRTTQQTIKQSLGLPRDAILVGSLGNVRPAKAYDVLISAAKSVIAHNPKVHFVIAGHQKAKLMEELNRKMEATNVQSNVHFIGFHSDTAEFLGQVDYFALSSSSEGFSIATIEAMATGLPIIATKCGGPEEIIRHNETGCLVNTNSPEELADAIITLIEDPETGERWANTGKDAVRKVFSLEKSLQEYRLIYQSLLHSPRSRLSSRKAGASDVIADQRNR</sequence>
<keyword evidence="3" id="KW-0808">Transferase</keyword>